<evidence type="ECO:0008006" key="4">
    <source>
        <dbReference type="Google" id="ProtNLM"/>
    </source>
</evidence>
<feature type="compositionally biased region" description="Polar residues" evidence="1">
    <location>
        <begin position="54"/>
        <end position="63"/>
    </location>
</feature>
<dbReference type="EMBL" id="AP023368">
    <property type="protein sequence ID" value="BCK01230.1"/>
    <property type="molecule type" value="Genomic_DNA"/>
</dbReference>
<feature type="compositionally biased region" description="Polar residues" evidence="1">
    <location>
        <begin position="23"/>
        <end position="40"/>
    </location>
</feature>
<evidence type="ECO:0000256" key="1">
    <source>
        <dbReference type="SAM" id="MobiDB-lite"/>
    </source>
</evidence>
<dbReference type="SUPFAM" id="SSF160214">
    <property type="entry name" value="FlaG-like"/>
    <property type="match status" value="1"/>
</dbReference>
<dbReference type="Gene3D" id="3.30.160.170">
    <property type="entry name" value="FlaG-like"/>
    <property type="match status" value="1"/>
</dbReference>
<keyword evidence="3" id="KW-1185">Reference proteome</keyword>
<proteinExistence type="predicted"/>
<dbReference type="PANTHER" id="PTHR37166">
    <property type="entry name" value="PROTEIN FLAG"/>
    <property type="match status" value="1"/>
</dbReference>
<dbReference type="AlphaFoldDB" id="A0A7M3S9G2"/>
<gene>
    <name evidence="2" type="ORF">bsdcttw_42700</name>
</gene>
<reference evidence="2 3" key="1">
    <citation type="submission" date="2020-08" db="EMBL/GenBank/DDBJ databases">
        <title>Draft genome sequencing of an Anaerocolumna strain isolated from anoxic soil subjected to BSD treatment.</title>
        <authorList>
            <person name="Uek A."/>
            <person name="Tonouchi A."/>
        </authorList>
    </citation>
    <scope>NUCLEOTIDE SEQUENCE [LARGE SCALE GENOMIC DNA]</scope>
    <source>
        <strain evidence="2 3">CTTW</strain>
    </source>
</reference>
<feature type="region of interest" description="Disordered" evidence="1">
    <location>
        <begin position="17"/>
        <end position="69"/>
    </location>
</feature>
<protein>
    <recommendedName>
        <fullName evidence="4">Flagellar protein FlaG</fullName>
    </recommendedName>
</protein>
<evidence type="ECO:0000313" key="3">
    <source>
        <dbReference type="Proteomes" id="UP000515703"/>
    </source>
</evidence>
<dbReference type="InterPro" id="IPR035924">
    <property type="entry name" value="FlaG-like_sf"/>
</dbReference>
<dbReference type="InterPro" id="IPR005186">
    <property type="entry name" value="FlaG"/>
</dbReference>
<accession>A0A7M3S9G2</accession>
<dbReference type="Proteomes" id="UP000515703">
    <property type="component" value="Chromosome"/>
</dbReference>
<reference evidence="2 3" key="2">
    <citation type="submission" date="2020-08" db="EMBL/GenBank/DDBJ databases">
        <authorList>
            <person name="Ueki A."/>
            <person name="Tonouchi A."/>
        </authorList>
    </citation>
    <scope>NUCLEOTIDE SEQUENCE [LARGE SCALE GENOMIC DNA]</scope>
    <source>
        <strain evidence="2 3">CTTW</strain>
    </source>
</reference>
<dbReference type="PANTHER" id="PTHR37166:SF1">
    <property type="entry name" value="PROTEIN FLAG"/>
    <property type="match status" value="1"/>
</dbReference>
<dbReference type="RefSeq" id="WP_185256823.1">
    <property type="nucleotide sequence ID" value="NZ_AP023368.1"/>
</dbReference>
<organism evidence="2 3">
    <name type="scientific">Anaerocolumna chitinilytica</name>
    <dbReference type="NCBI Taxonomy" id="1727145"/>
    <lineage>
        <taxon>Bacteria</taxon>
        <taxon>Bacillati</taxon>
        <taxon>Bacillota</taxon>
        <taxon>Clostridia</taxon>
        <taxon>Lachnospirales</taxon>
        <taxon>Lachnospiraceae</taxon>
        <taxon>Anaerocolumna</taxon>
    </lineage>
</organism>
<name>A0A7M3S9G2_9FIRM</name>
<sequence>MAIESVTTGVYNDTVNRKEPVYTSGSPVKQNQASTVNVSANPAPAVIYKDNESDGSQSNTAGKNNDDAARQIRATIAEANFKATRTRCEYSVDEKTNRISIKMIDEETDEVIKEIPPEKSLEMLAKVWELAGILVDEKR</sequence>
<dbReference type="Pfam" id="PF03646">
    <property type="entry name" value="FlaG"/>
    <property type="match status" value="1"/>
</dbReference>
<dbReference type="KEGG" id="acht:bsdcttw_42700"/>
<evidence type="ECO:0000313" key="2">
    <source>
        <dbReference type="EMBL" id="BCK01230.1"/>
    </source>
</evidence>